<feature type="compositionally biased region" description="Polar residues" evidence="1">
    <location>
        <begin position="386"/>
        <end position="407"/>
    </location>
</feature>
<evidence type="ECO:0000313" key="3">
    <source>
        <dbReference type="EMBL" id="WAR19471.1"/>
    </source>
</evidence>
<feature type="compositionally biased region" description="Polar residues" evidence="1">
    <location>
        <begin position="227"/>
        <end position="237"/>
    </location>
</feature>
<evidence type="ECO:0000256" key="1">
    <source>
        <dbReference type="SAM" id="MobiDB-lite"/>
    </source>
</evidence>
<sequence length="1117" mass="124423">MASILELVLQDKLSSDILVAWLKNDKAVTVPNELKELANVKQEFIPFFLNYLRDHTVHLIQSSSSATPSPAKTPSLKKLQKSVKRTRDHGKRQQLFGASPAGDADDFHNLPASVFSPNTSIDSPGHFNPVNQKGDRNHGKGYRGQKASPQCGSQRSGYSQQTPEQRSKQKLSLAEFITPEQGGQSWKKKSPHSGNRRELSCSMDNTPTNFATQGRKSGGKKRHSYSPLVQNSVTPSESPAPVFCLTNSSDFPPMGGEGKHSKKNNRRSLDSNLPVSENCDNKTSRVINFSNTKLEQSSGIGKFARDRLQEVKRISPVTIQTNNSGPRRITPTLVKTDNSVQQNSAFLGPIDENEKPNPVFQSSTEVPSSSDVLQEERKLLQEQKAKSGSRSSEGPTPQGRPTTSVATPTKLALEHSTSVVEIREACLGELLAARGGEVEDTFVYGNDVIEVNYLSSIHNTVYFAVSSLDLQRRDGFYELLREWEASRMNPNYKMREVFGDRVRVILGGQTDLANMIHFARLFMYQLIAMCKGEGSIRNNDDDESIALLSQLKRTNPEKFKRLQERFIKPLSVGGPCPGPTFPGIQEFFRDFIMVGCNPQLNQHLNDMFTAKVLELNDTSFATHDDEDAAAGNGDDEEREVFVSVLLSLRLVSKFLGFVTFLPYQSTDRIPDSIETTYINTRNRHLPSVDLKACLCSAVANGNLTLTVPWVVEYLSMMDPLAPRLDVFQEVLLLLLYIHRYVWVQLLDEPSYGNLQVTALISWLMEDNRSFVDQSLFYTCCPYIGELKTLLVDFSVGCSSKISTLQLEENFFHNHPASMKRVVDFVADRTASNFIKKFRAGLLHTSVDHGKAMDRIPLVTMKVAQDLVASMRAQVSVQAPSYCHTKVPALMALLLPDDQSENVLAMVSGIGERIAGEKITAWINKHLTMAMYQSEIMPDPEKVTKTLSSAGQDRTSPVKSLSTVVSQPALYKRSVIEECTSLWKTVLHDKTSLGQVFSGRVVTLVSQASDQQKAWRDYTQLLSEMYKLGLMPPGQLTDSGNKFINKIKEKELITRLVHCLCEVGQSMSDTERAEILGTSLQLLYNMLPEDCDEALLILKALGFTNNNNGIFGAEDKFL</sequence>
<gene>
    <name evidence="3" type="ORF">MAR_001309</name>
</gene>
<keyword evidence="4" id="KW-1185">Reference proteome</keyword>
<accession>A0ABY7FET8</accession>
<feature type="compositionally biased region" description="Low complexity" evidence="1">
    <location>
        <begin position="62"/>
        <end position="74"/>
    </location>
</feature>
<dbReference type="InterPro" id="IPR040031">
    <property type="entry name" value="Codanin-1"/>
</dbReference>
<feature type="compositionally biased region" description="Polar residues" evidence="1">
    <location>
        <begin position="333"/>
        <end position="345"/>
    </location>
</feature>
<feature type="compositionally biased region" description="Polar residues" evidence="1">
    <location>
        <begin position="147"/>
        <end position="164"/>
    </location>
</feature>
<feature type="region of interest" description="Disordered" evidence="1">
    <location>
        <begin position="320"/>
        <end position="408"/>
    </location>
</feature>
<evidence type="ECO:0000259" key="2">
    <source>
        <dbReference type="Pfam" id="PF15296"/>
    </source>
</evidence>
<dbReference type="PANTHER" id="PTHR28678:SF1">
    <property type="entry name" value="CODANIN-1"/>
    <property type="match status" value="1"/>
</dbReference>
<dbReference type="EMBL" id="CP111022">
    <property type="protein sequence ID" value="WAR19471.1"/>
    <property type="molecule type" value="Genomic_DNA"/>
</dbReference>
<feature type="compositionally biased region" description="Polar residues" evidence="1">
    <location>
        <begin position="359"/>
        <end position="372"/>
    </location>
</feature>
<dbReference type="PANTHER" id="PTHR28678">
    <property type="entry name" value="CODANIN-1"/>
    <property type="match status" value="1"/>
</dbReference>
<reference evidence="3" key="1">
    <citation type="submission" date="2022-11" db="EMBL/GenBank/DDBJ databases">
        <title>Centuries of genome instability and evolution in soft-shell clam transmissible cancer (bioRxiv).</title>
        <authorList>
            <person name="Hart S.F.M."/>
            <person name="Yonemitsu M.A."/>
            <person name="Giersch R.M."/>
            <person name="Beal B.F."/>
            <person name="Arriagada G."/>
            <person name="Davis B.W."/>
            <person name="Ostrander E.A."/>
            <person name="Goff S.P."/>
            <person name="Metzger M.J."/>
        </authorList>
    </citation>
    <scope>NUCLEOTIDE SEQUENCE</scope>
    <source>
        <strain evidence="3">MELC-2E11</strain>
        <tissue evidence="3">Siphon/mantle</tissue>
    </source>
</reference>
<dbReference type="Proteomes" id="UP001164746">
    <property type="component" value="Chromosome 11"/>
</dbReference>
<dbReference type="Pfam" id="PF15296">
    <property type="entry name" value="Codanin-1_C"/>
    <property type="match status" value="1"/>
</dbReference>
<feature type="compositionally biased region" description="Basic residues" evidence="1">
    <location>
        <begin position="78"/>
        <end position="92"/>
    </location>
</feature>
<feature type="domain" description="Codanin-1 C-terminal" evidence="2">
    <location>
        <begin position="801"/>
        <end position="850"/>
    </location>
</feature>
<feature type="compositionally biased region" description="Basic and acidic residues" evidence="1">
    <location>
        <begin position="374"/>
        <end position="385"/>
    </location>
</feature>
<organism evidence="3 4">
    <name type="scientific">Mya arenaria</name>
    <name type="common">Soft-shell clam</name>
    <dbReference type="NCBI Taxonomy" id="6604"/>
    <lineage>
        <taxon>Eukaryota</taxon>
        <taxon>Metazoa</taxon>
        <taxon>Spiralia</taxon>
        <taxon>Lophotrochozoa</taxon>
        <taxon>Mollusca</taxon>
        <taxon>Bivalvia</taxon>
        <taxon>Autobranchia</taxon>
        <taxon>Heteroconchia</taxon>
        <taxon>Euheterodonta</taxon>
        <taxon>Imparidentia</taxon>
        <taxon>Neoheterodontei</taxon>
        <taxon>Myida</taxon>
        <taxon>Myoidea</taxon>
        <taxon>Myidae</taxon>
        <taxon>Mya</taxon>
    </lineage>
</organism>
<proteinExistence type="predicted"/>
<dbReference type="InterPro" id="IPR028171">
    <property type="entry name" value="Codanin-1_C"/>
</dbReference>
<protein>
    <submittedName>
        <fullName evidence="3">CDAN1-like protein</fullName>
    </submittedName>
</protein>
<name>A0ABY7FET8_MYAAR</name>
<feature type="region of interest" description="Disordered" evidence="1">
    <location>
        <begin position="62"/>
        <end position="277"/>
    </location>
</feature>
<evidence type="ECO:0000313" key="4">
    <source>
        <dbReference type="Proteomes" id="UP001164746"/>
    </source>
</evidence>
<feature type="compositionally biased region" description="Polar residues" evidence="1">
    <location>
        <begin position="202"/>
        <end position="215"/>
    </location>
</feature>